<keyword evidence="2" id="KW-0150">Chloroplast</keyword>
<dbReference type="InterPro" id="IPR022796">
    <property type="entry name" value="Chloroa_b-bind"/>
</dbReference>
<dbReference type="PANTHER" id="PTHR47285">
    <property type="entry name" value="PROTEIN TIC 62, CHLOROPLASTIC"/>
    <property type="match status" value="1"/>
</dbReference>
<dbReference type="Pfam" id="PF00504">
    <property type="entry name" value="Chloroa_b-bind"/>
    <property type="match status" value="1"/>
</dbReference>
<feature type="domain" description="NAD(P)-binding" evidence="5">
    <location>
        <begin position="119"/>
        <end position="277"/>
    </location>
</feature>
<protein>
    <recommendedName>
        <fullName evidence="5">NAD(P)-binding domain-containing protein</fullName>
    </recommendedName>
</protein>
<dbReference type="SUPFAM" id="SSF103511">
    <property type="entry name" value="Chlorophyll a-b binding protein"/>
    <property type="match status" value="1"/>
</dbReference>
<sequence>MAMHARGHVRGKGTNRSAEEGRGRARDGNGTTRGRRWRVRAAVEGPPPSQDAVVFVAGATGKVGFRTVRELARRGYRVRAGVRDPNKGKRCLAYRDLPKKLQYTGRDETTRARWNQVKLDDVVVVPFDVERPETFDEALGDATVVVSCLGAPESELFDVDAPKRIDGRGTSALVRAAASRGVERFVMVSSLGAGKFGMPASLLNAWGNVLDWKRASEDALRRSGMAYTIVRPGGMERPTDDYGLEARLVLSSADTRFGGLVSNLQVAELLVDVVQHPEPSANKTLEAVGVRGVPRASTADLLSRVEADPTDAPAVGSAARYQSTYAYDPAKEGAAGKLLDWSQHVETFHGRMAMLGVVAALGAQAAGGGLIWEDQFACANVRGFVLVLTTAVGVASVQPWWKDVSREDAGFPPFVPSAETWNGRLAMLGFMASLLLEHHWQLPALSAYWLLWT</sequence>
<gene>
    <name evidence="6" type="ORF">PSAL00342_LOCUS2172</name>
</gene>
<dbReference type="CDD" id="cd05243">
    <property type="entry name" value="SDR_a5"/>
    <property type="match status" value="1"/>
</dbReference>
<accession>A0A7S3UCN9</accession>
<dbReference type="AlphaFoldDB" id="A0A7S3UCN9"/>
<evidence type="ECO:0000256" key="2">
    <source>
        <dbReference type="ARBA" id="ARBA00022528"/>
    </source>
</evidence>
<feature type="region of interest" description="Disordered" evidence="4">
    <location>
        <begin position="1"/>
        <end position="36"/>
    </location>
</feature>
<evidence type="ECO:0000256" key="4">
    <source>
        <dbReference type="SAM" id="MobiDB-lite"/>
    </source>
</evidence>
<evidence type="ECO:0000313" key="6">
    <source>
        <dbReference type="EMBL" id="CAE0608355.1"/>
    </source>
</evidence>
<dbReference type="EMBL" id="HBIS01002440">
    <property type="protein sequence ID" value="CAE0608355.1"/>
    <property type="molecule type" value="Transcribed_RNA"/>
</dbReference>
<dbReference type="Pfam" id="PF13460">
    <property type="entry name" value="NAD_binding_10"/>
    <property type="match status" value="1"/>
</dbReference>
<dbReference type="SUPFAM" id="SSF51735">
    <property type="entry name" value="NAD(P)-binding Rossmann-fold domains"/>
    <property type="match status" value="1"/>
</dbReference>
<evidence type="ECO:0000256" key="1">
    <source>
        <dbReference type="ARBA" id="ARBA00004229"/>
    </source>
</evidence>
<proteinExistence type="predicted"/>
<reference evidence="6" key="1">
    <citation type="submission" date="2021-01" db="EMBL/GenBank/DDBJ databases">
        <authorList>
            <person name="Corre E."/>
            <person name="Pelletier E."/>
            <person name="Niang G."/>
            <person name="Scheremetjew M."/>
            <person name="Finn R."/>
            <person name="Kale V."/>
            <person name="Holt S."/>
            <person name="Cochrane G."/>
            <person name="Meng A."/>
            <person name="Brown T."/>
            <person name="Cohen L."/>
        </authorList>
    </citation>
    <scope>NUCLEOTIDE SEQUENCE</scope>
    <source>
        <strain evidence="6">CCMP1897</strain>
    </source>
</reference>
<organism evidence="6">
    <name type="scientific">Picocystis salinarum</name>
    <dbReference type="NCBI Taxonomy" id="88271"/>
    <lineage>
        <taxon>Eukaryota</taxon>
        <taxon>Viridiplantae</taxon>
        <taxon>Chlorophyta</taxon>
        <taxon>Picocystophyceae</taxon>
        <taxon>Picocystales</taxon>
        <taxon>Picocystaceae</taxon>
        <taxon>Picocystis</taxon>
    </lineage>
</organism>
<feature type="compositionally biased region" description="Basic and acidic residues" evidence="4">
    <location>
        <begin position="17"/>
        <end position="27"/>
    </location>
</feature>
<evidence type="ECO:0000259" key="5">
    <source>
        <dbReference type="Pfam" id="PF13460"/>
    </source>
</evidence>
<feature type="compositionally biased region" description="Basic residues" evidence="4">
    <location>
        <begin position="1"/>
        <end position="13"/>
    </location>
</feature>
<evidence type="ECO:0000256" key="3">
    <source>
        <dbReference type="ARBA" id="ARBA00022640"/>
    </source>
</evidence>
<comment type="subcellular location">
    <subcellularLocation>
        <location evidence="1">Plastid</location>
        <location evidence="1">Chloroplast</location>
    </subcellularLocation>
</comment>
<dbReference type="Gene3D" id="1.10.3460.10">
    <property type="entry name" value="Chlorophyll a/b binding protein domain"/>
    <property type="match status" value="1"/>
</dbReference>
<dbReference type="GO" id="GO:0009507">
    <property type="term" value="C:chloroplast"/>
    <property type="evidence" value="ECO:0007669"/>
    <property type="project" value="UniProtKB-SubCell"/>
</dbReference>
<name>A0A7S3UCN9_9CHLO</name>
<dbReference type="Gene3D" id="3.40.50.720">
    <property type="entry name" value="NAD(P)-binding Rossmann-like Domain"/>
    <property type="match status" value="1"/>
</dbReference>
<keyword evidence="3" id="KW-0934">Plastid</keyword>
<dbReference type="InterPro" id="IPR036291">
    <property type="entry name" value="NAD(P)-bd_dom_sf"/>
</dbReference>
<dbReference type="InterPro" id="IPR044719">
    <property type="entry name" value="TIC62"/>
</dbReference>
<dbReference type="PANTHER" id="PTHR47285:SF1">
    <property type="entry name" value="PROTEIN TIC 62, CHLOROPLASTIC"/>
    <property type="match status" value="1"/>
</dbReference>
<dbReference type="InterPro" id="IPR016040">
    <property type="entry name" value="NAD(P)-bd_dom"/>
</dbReference>